<dbReference type="RefSeq" id="WP_192507568.1">
    <property type="nucleotide sequence ID" value="NZ_AQGV01000012.1"/>
</dbReference>
<comment type="caution">
    <text evidence="1">The sequence shown here is derived from an EMBL/GenBank/DDBJ whole genome shotgun (WGS) entry which is preliminary data.</text>
</comment>
<dbReference type="EMBL" id="AQGV01000012">
    <property type="protein sequence ID" value="MBE0368267.1"/>
    <property type="molecule type" value="Genomic_DNA"/>
</dbReference>
<sequence length="62" mass="7054">MDKNNFALLTALQLSGGSEPKPWMLKAGITMLSKHIKQRKRLGLPLLKLEKELEEAKRIKPD</sequence>
<proteinExistence type="predicted"/>
<evidence type="ECO:0000313" key="2">
    <source>
        <dbReference type="Proteomes" id="UP000615755"/>
    </source>
</evidence>
<organism evidence="1 2">
    <name type="scientific">Pseudoalteromonas aurantia 208</name>
    <dbReference type="NCBI Taxonomy" id="1314867"/>
    <lineage>
        <taxon>Bacteria</taxon>
        <taxon>Pseudomonadati</taxon>
        <taxon>Pseudomonadota</taxon>
        <taxon>Gammaproteobacteria</taxon>
        <taxon>Alteromonadales</taxon>
        <taxon>Pseudoalteromonadaceae</taxon>
        <taxon>Pseudoalteromonas</taxon>
    </lineage>
</organism>
<name>A0ABR9EBY7_9GAMM</name>
<protein>
    <submittedName>
        <fullName evidence="1">Uncharacterized protein</fullName>
    </submittedName>
</protein>
<gene>
    <name evidence="1" type="ORF">PAUR_a1834</name>
</gene>
<keyword evidence="2" id="KW-1185">Reference proteome</keyword>
<accession>A0ABR9EBY7</accession>
<evidence type="ECO:0000313" key="1">
    <source>
        <dbReference type="EMBL" id="MBE0368267.1"/>
    </source>
</evidence>
<reference evidence="1 2" key="1">
    <citation type="submission" date="2015-03" db="EMBL/GenBank/DDBJ databases">
        <title>Genome sequence of Pseudoalteromonas aurantia.</title>
        <authorList>
            <person name="Xie B.-B."/>
            <person name="Rong J.-C."/>
            <person name="Qin Q.-L."/>
            <person name="Zhang Y.-Z."/>
        </authorList>
    </citation>
    <scope>NUCLEOTIDE SEQUENCE [LARGE SCALE GENOMIC DNA]</scope>
    <source>
        <strain evidence="1 2">208</strain>
    </source>
</reference>
<dbReference type="Proteomes" id="UP000615755">
    <property type="component" value="Unassembled WGS sequence"/>
</dbReference>